<keyword evidence="7" id="KW-0833">Ubl conjugation pathway</keyword>
<feature type="region of interest" description="Disordered" evidence="11">
    <location>
        <begin position="545"/>
        <end position="568"/>
    </location>
</feature>
<keyword evidence="6 10" id="KW-0863">Zinc-finger</keyword>
<keyword evidence="9" id="KW-0539">Nucleus</keyword>
<proteinExistence type="inferred from homology"/>
<evidence type="ECO:0000256" key="4">
    <source>
        <dbReference type="ARBA" id="ARBA00022679"/>
    </source>
</evidence>
<sequence length="622" mass="66786">MQWPQYADLQVNGMPVRAINRPGSQLLGANGRDDGPIITPYTKDGINKISLTGCDARIFCLGVRIVKRRTLQQVLNVIPKESDGERFEDALARVCRCVGGGTAMDNDDSDSDLEVVADSFTVNLRCPMSGSRMKVAGRFKPCLHMGCFDLEVFVEMNQRSRKWQCPICLKNYALENVIIDPYFNRITSKMRYCGEDVAEIEVKPDGSWRVKLRVKVSVGILGNLGGGTFLIVKQEGVSEGHTGLKLGIRKNRNGVWEFSKPEDMNTSSDNRLQVPFGDHEVKVIPMSSSATGSGRDGEDASVNQDGGGNFDFSTNNGIEMDSFSLNVDSAYGFSGQNPSATVGDAEVIVLSDSDDDIMPSGTIYRSERNDTSGINFPVAPSGIADSYGEDPTLGTGGNPCLGLFSGNDDDFIPLWPPLAPGTQSGPGFQLFSSEADVPDTLVGLPHGSINCSTSMNGYTLASETAMGSATLVPDSSVGRSDADMNDGLVDNPLAFAGDDPSLQIFLPTRPSDASVHSDLRDQADMSNGVPTDDWISLRLGGDASGINGAPATPNGLNSRMQMPSRDGAMDSLADTASLLLGMNDGSRSDKTSRQRSNSPFSFPRQKRSVRPRLYLSIDSDSE</sequence>
<keyword evidence="8" id="KW-0862">Zinc</keyword>
<gene>
    <name evidence="13" type="ORF">Pyn_02314</name>
</gene>
<name>A0A314UJ70_PRUYE</name>
<dbReference type="GO" id="GO:0005634">
    <property type="term" value="C:nucleus"/>
    <property type="evidence" value="ECO:0007669"/>
    <property type="project" value="UniProtKB-SubCell"/>
</dbReference>
<dbReference type="PROSITE" id="PS51044">
    <property type="entry name" value="ZF_SP_RING"/>
    <property type="match status" value="1"/>
</dbReference>
<keyword evidence="4" id="KW-0808">Transferase</keyword>
<comment type="similarity">
    <text evidence="3">Belongs to the PIAS family.</text>
</comment>
<dbReference type="PANTHER" id="PTHR10782:SF102">
    <property type="entry name" value="E3 SUMO-PROTEIN LIGASE SIZ1"/>
    <property type="match status" value="1"/>
</dbReference>
<comment type="caution">
    <text evidence="13">The sequence shown here is derived from an EMBL/GenBank/DDBJ whole genome shotgun (WGS) entry which is preliminary data.</text>
</comment>
<reference evidence="13 14" key="1">
    <citation type="submission" date="2018-02" db="EMBL/GenBank/DDBJ databases">
        <title>Draft genome of wild Prunus yedoensis var. nudiflora.</title>
        <authorList>
            <person name="Baek S."/>
            <person name="Kim J.-H."/>
            <person name="Choi K."/>
            <person name="Kim G.-B."/>
            <person name="Cho A."/>
            <person name="Jang H."/>
            <person name="Shin C.-H."/>
            <person name="Yu H.-J."/>
            <person name="Mun J.-H."/>
        </authorList>
    </citation>
    <scope>NUCLEOTIDE SEQUENCE [LARGE SCALE GENOMIC DNA]</scope>
    <source>
        <strain evidence="14">cv. Jeju island</strain>
        <tissue evidence="13">Leaf</tissue>
    </source>
</reference>
<evidence type="ECO:0000256" key="3">
    <source>
        <dbReference type="ARBA" id="ARBA00005383"/>
    </source>
</evidence>
<dbReference type="GO" id="GO:0061665">
    <property type="term" value="F:SUMO ligase activity"/>
    <property type="evidence" value="ECO:0007669"/>
    <property type="project" value="TreeGrafter"/>
</dbReference>
<feature type="region of interest" description="Disordered" evidence="11">
    <location>
        <begin position="581"/>
        <end position="622"/>
    </location>
</feature>
<evidence type="ECO:0000256" key="7">
    <source>
        <dbReference type="ARBA" id="ARBA00022786"/>
    </source>
</evidence>
<dbReference type="GO" id="GO:0000785">
    <property type="term" value="C:chromatin"/>
    <property type="evidence" value="ECO:0007669"/>
    <property type="project" value="TreeGrafter"/>
</dbReference>
<dbReference type="GO" id="GO:0016925">
    <property type="term" value="P:protein sumoylation"/>
    <property type="evidence" value="ECO:0007669"/>
    <property type="project" value="TreeGrafter"/>
</dbReference>
<accession>A0A314UJ70</accession>
<dbReference type="CDD" id="cd16792">
    <property type="entry name" value="SP-RING_Siz-like"/>
    <property type="match status" value="1"/>
</dbReference>
<evidence type="ECO:0000256" key="6">
    <source>
        <dbReference type="ARBA" id="ARBA00022771"/>
    </source>
</evidence>
<evidence type="ECO:0000256" key="8">
    <source>
        <dbReference type="ARBA" id="ARBA00022833"/>
    </source>
</evidence>
<evidence type="ECO:0000256" key="1">
    <source>
        <dbReference type="ARBA" id="ARBA00004123"/>
    </source>
</evidence>
<dbReference type="InterPro" id="IPR013083">
    <property type="entry name" value="Znf_RING/FYVE/PHD"/>
</dbReference>
<evidence type="ECO:0000256" key="2">
    <source>
        <dbReference type="ARBA" id="ARBA00004718"/>
    </source>
</evidence>
<protein>
    <submittedName>
        <fullName evidence="13">E3 SUMO-protein ligase SIZ1</fullName>
    </submittedName>
</protein>
<keyword evidence="14" id="KW-1185">Reference proteome</keyword>
<comment type="subcellular location">
    <subcellularLocation>
        <location evidence="1">Nucleus</location>
    </subcellularLocation>
</comment>
<dbReference type="GO" id="GO:0016874">
    <property type="term" value="F:ligase activity"/>
    <property type="evidence" value="ECO:0007669"/>
    <property type="project" value="UniProtKB-KW"/>
</dbReference>
<evidence type="ECO:0000256" key="9">
    <source>
        <dbReference type="ARBA" id="ARBA00023242"/>
    </source>
</evidence>
<keyword evidence="13" id="KW-0436">Ligase</keyword>
<feature type="region of interest" description="Disordered" evidence="11">
    <location>
        <begin position="286"/>
        <end position="313"/>
    </location>
</feature>
<evidence type="ECO:0000256" key="11">
    <source>
        <dbReference type="SAM" id="MobiDB-lite"/>
    </source>
</evidence>
<dbReference type="Gene3D" id="3.30.40.10">
    <property type="entry name" value="Zinc/RING finger domain, C3HC4 (zinc finger)"/>
    <property type="match status" value="1"/>
</dbReference>
<evidence type="ECO:0000313" key="14">
    <source>
        <dbReference type="Proteomes" id="UP000250321"/>
    </source>
</evidence>
<dbReference type="GO" id="GO:0008270">
    <property type="term" value="F:zinc ion binding"/>
    <property type="evidence" value="ECO:0007669"/>
    <property type="project" value="UniProtKB-KW"/>
</dbReference>
<evidence type="ECO:0000313" key="13">
    <source>
        <dbReference type="EMBL" id="PQM37603.1"/>
    </source>
</evidence>
<dbReference type="PANTHER" id="PTHR10782">
    <property type="entry name" value="ZINC FINGER MIZ DOMAIN-CONTAINING PROTEIN"/>
    <property type="match status" value="1"/>
</dbReference>
<dbReference type="AlphaFoldDB" id="A0A314UJ70"/>
<evidence type="ECO:0000256" key="10">
    <source>
        <dbReference type="PROSITE-ProRule" id="PRU00452"/>
    </source>
</evidence>
<dbReference type="STRING" id="2094558.A0A314UJ70"/>
<dbReference type="InterPro" id="IPR004181">
    <property type="entry name" value="Znf_MIZ"/>
</dbReference>
<dbReference type="Proteomes" id="UP000250321">
    <property type="component" value="Unassembled WGS sequence"/>
</dbReference>
<dbReference type="EMBL" id="PJQY01003428">
    <property type="protein sequence ID" value="PQM37603.1"/>
    <property type="molecule type" value="Genomic_DNA"/>
</dbReference>
<dbReference type="Pfam" id="PF02891">
    <property type="entry name" value="zf-MIZ"/>
    <property type="match status" value="1"/>
</dbReference>
<organism evidence="13 14">
    <name type="scientific">Prunus yedoensis var. nudiflora</name>
    <dbReference type="NCBI Taxonomy" id="2094558"/>
    <lineage>
        <taxon>Eukaryota</taxon>
        <taxon>Viridiplantae</taxon>
        <taxon>Streptophyta</taxon>
        <taxon>Embryophyta</taxon>
        <taxon>Tracheophyta</taxon>
        <taxon>Spermatophyta</taxon>
        <taxon>Magnoliopsida</taxon>
        <taxon>eudicotyledons</taxon>
        <taxon>Gunneridae</taxon>
        <taxon>Pentapetalae</taxon>
        <taxon>rosids</taxon>
        <taxon>fabids</taxon>
        <taxon>Rosales</taxon>
        <taxon>Rosaceae</taxon>
        <taxon>Amygdaloideae</taxon>
        <taxon>Amygdaleae</taxon>
        <taxon>Prunus</taxon>
    </lineage>
</organism>
<dbReference type="FunFam" id="3.30.40.10:FF:000241">
    <property type="entry name" value="E3 SUMO-protein ligase SIZ2"/>
    <property type="match status" value="1"/>
</dbReference>
<keyword evidence="5" id="KW-0479">Metal-binding</keyword>
<feature type="domain" description="SP-RING-type" evidence="12">
    <location>
        <begin position="109"/>
        <end position="192"/>
    </location>
</feature>
<comment type="pathway">
    <text evidence="2">Protein modification; protein sumoylation.</text>
</comment>
<evidence type="ECO:0000259" key="12">
    <source>
        <dbReference type="PROSITE" id="PS51044"/>
    </source>
</evidence>
<evidence type="ECO:0000256" key="5">
    <source>
        <dbReference type="ARBA" id="ARBA00022723"/>
    </source>
</evidence>
<dbReference type="OrthoDB" id="28127at2759"/>
<dbReference type="InterPro" id="IPR031141">
    <property type="entry name" value="SIZ1/2_SP-RING"/>
</dbReference>